<dbReference type="PATRIC" id="fig|158500.4.peg.4449"/>
<evidence type="ECO:0000313" key="1">
    <source>
        <dbReference type="EMBL" id="AOR81109.1"/>
    </source>
</evidence>
<evidence type="ECO:0000313" key="4">
    <source>
        <dbReference type="Proteomes" id="UP000094626"/>
    </source>
</evidence>
<dbReference type="Proteomes" id="UP000024329">
    <property type="component" value="Unassembled WGS sequence"/>
</dbReference>
<dbReference type="OrthoDB" id="5363652at2"/>
<dbReference type="EMBL" id="CP017078">
    <property type="protein sequence ID" value="AOR81109.1"/>
    <property type="molecule type" value="Genomic_DNA"/>
</dbReference>
<geneLocation type="plasmid" evidence="1 4">
    <name>pSA3</name>
</geneLocation>
<accession>A0A031JMJ1</accession>
<dbReference type="eggNOG" id="COG4823">
    <property type="taxonomic scope" value="Bacteria"/>
</dbReference>
<proteinExistence type="predicted"/>
<dbReference type="KEGG" id="nre:BES08_29960"/>
<sequence length="284" mass="31892">MALNPYNKPHATAAQRIAHLSSRGLVIADPNIAGHEIDLIGYERLRIYFLSRRQLALPGRPFEPAVSDRDILGLYECDIRLRDVCFAAVGQFELLLRNAMSEALSDSHGSHPYYDLSAFRDAAANLDAVQTFVALYLRSRDQRAKHYRQTYSAPALPPIWTMKEFLTFGAASRLFQCLNGTIRTKIATQFGVPSDAIFTNWLECLVDLRNICAHHDRLFNRSFQKQPARLRNAMVPTAAPQKLKAVLECLDHLLQSRGIASRVTQEVGAVLAGYPQIRPPEVGY</sequence>
<dbReference type="RefSeq" id="WP_036528669.1">
    <property type="nucleotide sequence ID" value="NZ_CP017078.1"/>
</dbReference>
<keyword evidence="1" id="KW-0238">DNA-binding</keyword>
<evidence type="ECO:0000313" key="3">
    <source>
        <dbReference type="Proteomes" id="UP000024329"/>
    </source>
</evidence>
<gene>
    <name evidence="1" type="ORF">BES08_29960</name>
    <name evidence="2" type="ORF">BV97_04378</name>
</gene>
<reference evidence="4" key="3">
    <citation type="journal article" date="2017" name="J. Biotechnol.">
        <title>Complete genome sequence of Novosphingobium resinovorum SA1, a versatile xenobiotic-degrading bacterium capable of utilizing sulfanilic acid.</title>
        <authorList>
            <person name="Hegedus B."/>
            <person name="Kos P.B."/>
            <person name="Balint B."/>
            <person name="Maroti G."/>
            <person name="Gan H.M."/>
            <person name="Perei K."/>
            <person name="Rakhely G."/>
        </authorList>
    </citation>
    <scope>NUCLEOTIDE SEQUENCE [LARGE SCALE GENOMIC DNA]</scope>
    <source>
        <strain evidence="4">SA1</strain>
    </source>
</reference>
<dbReference type="EMBL" id="JFYZ01000032">
    <property type="protein sequence ID" value="EZP77809.1"/>
    <property type="molecule type" value="Genomic_DNA"/>
</dbReference>
<dbReference type="Proteomes" id="UP000094626">
    <property type="component" value="Plasmid pSA3"/>
</dbReference>
<evidence type="ECO:0000313" key="2">
    <source>
        <dbReference type="EMBL" id="EZP77809.1"/>
    </source>
</evidence>
<organism evidence="2 3">
    <name type="scientific">Novosphingobium resinovorum</name>
    <dbReference type="NCBI Taxonomy" id="158500"/>
    <lineage>
        <taxon>Bacteria</taxon>
        <taxon>Pseudomonadati</taxon>
        <taxon>Pseudomonadota</taxon>
        <taxon>Alphaproteobacteria</taxon>
        <taxon>Sphingomonadales</taxon>
        <taxon>Sphingomonadaceae</taxon>
        <taxon>Novosphingobium</taxon>
    </lineage>
</organism>
<dbReference type="Pfam" id="PF07751">
    <property type="entry name" value="Abi_2"/>
    <property type="match status" value="1"/>
</dbReference>
<dbReference type="AlphaFoldDB" id="A0A031JMJ1"/>
<keyword evidence="4" id="KW-1185">Reference proteome</keyword>
<name>A0A031JMJ1_9SPHN</name>
<reference evidence="1" key="2">
    <citation type="submission" date="2016-08" db="EMBL/GenBank/DDBJ databases">
        <authorList>
            <person name="Seilhamer J.J."/>
        </authorList>
    </citation>
    <scope>NUCLEOTIDE SEQUENCE [LARGE SCALE GENOMIC DNA]</scope>
    <source>
        <strain evidence="1">SA1</strain>
        <plasmid evidence="1">pSA3</plasmid>
    </source>
</reference>
<keyword evidence="1" id="KW-0614">Plasmid</keyword>
<reference evidence="2 3" key="1">
    <citation type="submission" date="2014-03" db="EMBL/GenBank/DDBJ databases">
        <title>Whole genome sequence of Novosphingobium resinovorum KF1.</title>
        <authorList>
            <person name="Gan H.M."/>
            <person name="Gan H.Y."/>
            <person name="Chew T.H."/>
            <person name="Savka M.A."/>
        </authorList>
    </citation>
    <scope>NUCLEOTIDE SEQUENCE [LARGE SCALE GENOMIC DNA]</scope>
    <source>
        <strain evidence="2 3">KF1</strain>
    </source>
</reference>
<dbReference type="InterPro" id="IPR011664">
    <property type="entry name" value="Abi_system_AbiD/AbiF-like"/>
</dbReference>
<protein>
    <submittedName>
        <fullName evidence="2">Abi family protein</fullName>
    </submittedName>
    <submittedName>
        <fullName evidence="1">DNA-binding protein</fullName>
    </submittedName>
</protein>
<dbReference type="GO" id="GO:0003677">
    <property type="term" value="F:DNA binding"/>
    <property type="evidence" value="ECO:0007669"/>
    <property type="project" value="UniProtKB-KW"/>
</dbReference>